<dbReference type="InterPro" id="IPR030458">
    <property type="entry name" value="Glyco_hydro_31_AS"/>
</dbReference>
<dbReference type="InterPro" id="IPR011013">
    <property type="entry name" value="Gal_mutarotase_sf_dom"/>
</dbReference>
<dbReference type="InterPro" id="IPR044913">
    <property type="entry name" value="P_trefoil_dom_sf"/>
</dbReference>
<dbReference type="Pfam" id="PF00088">
    <property type="entry name" value="Trefoil"/>
    <property type="match status" value="1"/>
</dbReference>
<dbReference type="PROSITE" id="PS51448">
    <property type="entry name" value="P_TREFOIL_2"/>
    <property type="match status" value="1"/>
</dbReference>
<comment type="similarity">
    <text evidence="2 8">Belongs to the glycosyl hydrolase 31 family.</text>
</comment>
<keyword evidence="6 8" id="KW-0326">Glycosidase</keyword>
<dbReference type="Gene3D" id="4.10.110.10">
    <property type="entry name" value="Spasmolytic Protein, domain 1"/>
    <property type="match status" value="1"/>
</dbReference>
<dbReference type="SUPFAM" id="SSF74650">
    <property type="entry name" value="Galactose mutarotase-like"/>
    <property type="match status" value="1"/>
</dbReference>
<dbReference type="InterPro" id="IPR017853">
    <property type="entry name" value="GH"/>
</dbReference>
<dbReference type="Gene3D" id="2.60.40.1760">
    <property type="entry name" value="glycosyl hydrolase (family 31)"/>
    <property type="match status" value="1"/>
</dbReference>
<dbReference type="InterPro" id="IPR000322">
    <property type="entry name" value="Glyco_hydro_31_TIM"/>
</dbReference>
<dbReference type="GO" id="GO:0016020">
    <property type="term" value="C:membrane"/>
    <property type="evidence" value="ECO:0007669"/>
    <property type="project" value="UniProtKB-SubCell"/>
</dbReference>
<evidence type="ECO:0000256" key="1">
    <source>
        <dbReference type="ARBA" id="ARBA00004370"/>
    </source>
</evidence>
<evidence type="ECO:0000256" key="6">
    <source>
        <dbReference type="ARBA" id="ARBA00023295"/>
    </source>
</evidence>
<evidence type="ECO:0000313" key="12">
    <source>
        <dbReference type="Proteomes" id="UP001331761"/>
    </source>
</evidence>
<dbReference type="Gene3D" id="3.20.20.80">
    <property type="entry name" value="Glycosidases"/>
    <property type="match status" value="1"/>
</dbReference>
<keyword evidence="3 8" id="KW-0378">Hydrolase</keyword>
<dbReference type="Pfam" id="PF01055">
    <property type="entry name" value="Glyco_hydro_31_2nd"/>
    <property type="match status" value="1"/>
</dbReference>
<dbReference type="CDD" id="cd00111">
    <property type="entry name" value="Trefoil"/>
    <property type="match status" value="1"/>
</dbReference>
<evidence type="ECO:0000256" key="8">
    <source>
        <dbReference type="RuleBase" id="RU361185"/>
    </source>
</evidence>
<evidence type="ECO:0000256" key="7">
    <source>
        <dbReference type="PROSITE-ProRule" id="PRU00779"/>
    </source>
</evidence>
<dbReference type="AlphaFoldDB" id="A0AAN8F639"/>
<keyword evidence="9" id="KW-0732">Signal</keyword>
<keyword evidence="12" id="KW-1185">Reference proteome</keyword>
<dbReference type="PANTHER" id="PTHR22762:SF94">
    <property type="entry name" value="P-TYPE DOMAIN-CONTAINING PROTEIN"/>
    <property type="match status" value="1"/>
</dbReference>
<gene>
    <name evidence="11" type="ORF">GCK32_008894</name>
</gene>
<dbReference type="Proteomes" id="UP001331761">
    <property type="component" value="Unassembled WGS sequence"/>
</dbReference>
<dbReference type="GO" id="GO:0030246">
    <property type="term" value="F:carbohydrate binding"/>
    <property type="evidence" value="ECO:0007669"/>
    <property type="project" value="InterPro"/>
</dbReference>
<keyword evidence="4" id="KW-0472">Membrane</keyword>
<dbReference type="SUPFAM" id="SSF51445">
    <property type="entry name" value="(Trans)glycosidases"/>
    <property type="match status" value="1"/>
</dbReference>
<proteinExistence type="inferred from homology"/>
<organism evidence="11 12">
    <name type="scientific">Trichostrongylus colubriformis</name>
    <name type="common">Black scour worm</name>
    <dbReference type="NCBI Taxonomy" id="6319"/>
    <lineage>
        <taxon>Eukaryota</taxon>
        <taxon>Metazoa</taxon>
        <taxon>Ecdysozoa</taxon>
        <taxon>Nematoda</taxon>
        <taxon>Chromadorea</taxon>
        <taxon>Rhabditida</taxon>
        <taxon>Rhabditina</taxon>
        <taxon>Rhabditomorpha</taxon>
        <taxon>Strongyloidea</taxon>
        <taxon>Trichostrongylidae</taxon>
        <taxon>Trichostrongylus</taxon>
    </lineage>
</organism>
<feature type="signal peptide" evidence="9">
    <location>
        <begin position="1"/>
        <end position="17"/>
    </location>
</feature>
<dbReference type="PROSITE" id="PS00129">
    <property type="entry name" value="GLYCOSYL_HYDROL_F31_1"/>
    <property type="match status" value="1"/>
</dbReference>
<dbReference type="GO" id="GO:0005975">
    <property type="term" value="P:carbohydrate metabolic process"/>
    <property type="evidence" value="ECO:0007669"/>
    <property type="project" value="InterPro"/>
</dbReference>
<name>A0AAN8F639_TRICO</name>
<dbReference type="CDD" id="cd14752">
    <property type="entry name" value="GH31_N"/>
    <property type="match status" value="1"/>
</dbReference>
<dbReference type="SUPFAM" id="SSF51011">
    <property type="entry name" value="Glycosyl hydrolase domain"/>
    <property type="match status" value="1"/>
</dbReference>
<dbReference type="Gene3D" id="2.60.40.1180">
    <property type="entry name" value="Golgi alpha-mannosidase II"/>
    <property type="match status" value="2"/>
</dbReference>
<feature type="chain" id="PRO_5042853928" evidence="9">
    <location>
        <begin position="18"/>
        <end position="888"/>
    </location>
</feature>
<evidence type="ECO:0000313" key="11">
    <source>
        <dbReference type="EMBL" id="KAK5974001.1"/>
    </source>
</evidence>
<dbReference type="SMART" id="SM00018">
    <property type="entry name" value="PD"/>
    <property type="match status" value="1"/>
</dbReference>
<evidence type="ECO:0000256" key="9">
    <source>
        <dbReference type="SAM" id="SignalP"/>
    </source>
</evidence>
<comment type="subcellular location">
    <subcellularLocation>
        <location evidence="1">Membrane</location>
    </subcellularLocation>
</comment>
<feature type="domain" description="P-type" evidence="10">
    <location>
        <begin position="13"/>
        <end position="62"/>
    </location>
</feature>
<reference evidence="11 12" key="1">
    <citation type="submission" date="2019-10" db="EMBL/GenBank/DDBJ databases">
        <title>Assembly and Annotation for the nematode Trichostrongylus colubriformis.</title>
        <authorList>
            <person name="Martin J."/>
        </authorList>
    </citation>
    <scope>NUCLEOTIDE SEQUENCE [LARGE SCALE GENOMIC DNA]</scope>
    <source>
        <strain evidence="11">G859</strain>
        <tissue evidence="11">Whole worm</tissue>
    </source>
</reference>
<dbReference type="GO" id="GO:0004558">
    <property type="term" value="F:alpha-1,4-glucosidase activity"/>
    <property type="evidence" value="ECO:0007669"/>
    <property type="project" value="TreeGrafter"/>
</dbReference>
<sequence length="888" mass="99403">MLRLWTVLLLGLDFVHPFDENSLVDCYPEPGANESLCKARGCIWQQASSSAPEGIPWCFYPAVSGFRVMSQVSPNNYLLTSAFDNPYGPNISPLNVSSRTNGATLFLTIGNDDRYVPPVDFPNLPTTSTESLSFKTTVIPGSDIFAFQVIRKSTKTILWDTTIGGMQFADKFIQIATYLPSHNIFGFGEHIHQRLRHDLSRYTVWPMFARDIGPDSSSPLSTQNLYGVHPFYICVENDGKAHGVFILNSNAQEVVTGPGPHLIYRTIGGRLDFAFFPGPTPEEVVQQYLAYVGRPYLPAYWALGYQLSRWGYPNLDAMKTVIARTQAAQVPLDIAYADIDYMDRFKDFTLGADWAGFGAYVDDLHDMGLHLILIFDPAIEADYASFQRARDQNVSFIEWADKSQIPTSLQNRYPLVADSLIMLGNVWPDNNTAMPDFLDPTNKTLQWWISEYQLYHKTVGFDGIWIDMNEPSNFDTDTYSGQPTSNNGRLACPITGPGSEFDNPPYQTYAVYNRPGEHLCSKTLCMLAKTGRRTMDFYNTKNLYGMSEAKATIQALSATTGKRGAVISRSTFPSSGRYGGVWLGDNTATWKDLQTSVIGVMEFNFFGLPYVGSDICGFNGNTTEELCLRWHQMAAFHPFCRNHNTQGGNPQDPAVWSSVAKAARIALGFRYKYLPYLYSLLYAAAVDGHTVIRPLFFEYPTDFVAMDIDHQFLWGSAIMVAPALEQNVTSVHAYFPSDTWYSLVPESYGQQMDVGYVNVEARLDSLTPVFARGGHVIPRQGAGLTTTQSRLNPLELLVTAIKNTSSVGGLYWDAGDDLYDSIDAHKRHHWSFMYFTNSSTSTLRGKCNGCDMSVTIPTLDVIEILGYDFYPIFSSFTLNGVKVLFMYW</sequence>
<dbReference type="PANTHER" id="PTHR22762">
    <property type="entry name" value="ALPHA-GLUCOSIDASE"/>
    <property type="match status" value="1"/>
</dbReference>
<dbReference type="CDD" id="cd06602">
    <property type="entry name" value="GH31_MGAM_SI_GAA"/>
    <property type="match status" value="1"/>
</dbReference>
<comment type="caution">
    <text evidence="7">Lacks conserved residue(s) required for the propagation of feature annotation.</text>
</comment>
<dbReference type="InterPro" id="IPR013780">
    <property type="entry name" value="Glyco_hydro_b"/>
</dbReference>
<evidence type="ECO:0000256" key="5">
    <source>
        <dbReference type="ARBA" id="ARBA00023157"/>
    </source>
</evidence>
<protein>
    <submittedName>
        <fullName evidence="11">Acid Alpha Glucosidase Relate</fullName>
    </submittedName>
</protein>
<dbReference type="InterPro" id="IPR048395">
    <property type="entry name" value="Glyco_hydro_31_C"/>
</dbReference>
<accession>A0AAN8F639</accession>
<evidence type="ECO:0000256" key="2">
    <source>
        <dbReference type="ARBA" id="ARBA00007806"/>
    </source>
</evidence>
<evidence type="ECO:0000256" key="4">
    <source>
        <dbReference type="ARBA" id="ARBA00023136"/>
    </source>
</evidence>
<keyword evidence="5" id="KW-1015">Disulfide bond</keyword>
<comment type="caution">
    <text evidence="11">The sequence shown here is derived from an EMBL/GenBank/DDBJ whole genome shotgun (WGS) entry which is preliminary data.</text>
</comment>
<evidence type="ECO:0000256" key="3">
    <source>
        <dbReference type="ARBA" id="ARBA00022801"/>
    </source>
</evidence>
<dbReference type="EMBL" id="WIXE01014796">
    <property type="protein sequence ID" value="KAK5974001.1"/>
    <property type="molecule type" value="Genomic_DNA"/>
</dbReference>
<evidence type="ECO:0000259" key="10">
    <source>
        <dbReference type="PROSITE" id="PS51448"/>
    </source>
</evidence>
<dbReference type="Pfam" id="PF21365">
    <property type="entry name" value="Glyco_hydro_31_3rd"/>
    <property type="match status" value="1"/>
</dbReference>
<dbReference type="InterPro" id="IPR000519">
    <property type="entry name" value="P_trefoil_dom"/>
</dbReference>